<evidence type="ECO:0000313" key="2">
    <source>
        <dbReference type="Proteomes" id="UP001209540"/>
    </source>
</evidence>
<sequence>MQGTTSPSSRRNRTKFVSYDIITSANIKEKDNLSSKQKTPIDDQEDDGEDLGDVVVASISLTYGDVQETKGLLSACLFYVAFYNDLIIEKLLNYYMLLIKNILRFNNKKNVGVYDTSYILNLNKSLFFENEHIIEDVGRIGKCSNIMLQRATWNWYHKTVVTYPFLSRYID</sequence>
<name>A0AAD5PGD2_9FUNG</name>
<reference evidence="1" key="2">
    <citation type="submission" date="2023-02" db="EMBL/GenBank/DDBJ databases">
        <authorList>
            <consortium name="DOE Joint Genome Institute"/>
            <person name="Mondo S.J."/>
            <person name="Chang Y."/>
            <person name="Wang Y."/>
            <person name="Ahrendt S."/>
            <person name="Andreopoulos W."/>
            <person name="Barry K."/>
            <person name="Beard J."/>
            <person name="Benny G.L."/>
            <person name="Blankenship S."/>
            <person name="Bonito G."/>
            <person name="Cuomo C."/>
            <person name="Desiro A."/>
            <person name="Gervers K.A."/>
            <person name="Hundley H."/>
            <person name="Kuo A."/>
            <person name="LaButti K."/>
            <person name="Lang B.F."/>
            <person name="Lipzen A."/>
            <person name="O'Donnell K."/>
            <person name="Pangilinan J."/>
            <person name="Reynolds N."/>
            <person name="Sandor L."/>
            <person name="Smith M.W."/>
            <person name="Tsang A."/>
            <person name="Grigoriev I.V."/>
            <person name="Stajich J.E."/>
            <person name="Spatafora J.W."/>
        </authorList>
    </citation>
    <scope>NUCLEOTIDE SEQUENCE</scope>
    <source>
        <strain evidence="1">RSA 2281</strain>
    </source>
</reference>
<proteinExistence type="predicted"/>
<dbReference type="EMBL" id="JAIXMP010000008">
    <property type="protein sequence ID" value="KAI9269027.1"/>
    <property type="molecule type" value="Genomic_DNA"/>
</dbReference>
<organism evidence="1 2">
    <name type="scientific">Phascolomyces articulosus</name>
    <dbReference type="NCBI Taxonomy" id="60185"/>
    <lineage>
        <taxon>Eukaryota</taxon>
        <taxon>Fungi</taxon>
        <taxon>Fungi incertae sedis</taxon>
        <taxon>Mucoromycota</taxon>
        <taxon>Mucoromycotina</taxon>
        <taxon>Mucoromycetes</taxon>
        <taxon>Mucorales</taxon>
        <taxon>Lichtheimiaceae</taxon>
        <taxon>Phascolomyces</taxon>
    </lineage>
</organism>
<dbReference type="Proteomes" id="UP001209540">
    <property type="component" value="Unassembled WGS sequence"/>
</dbReference>
<protein>
    <submittedName>
        <fullName evidence="1">Uncharacterized protein</fullName>
    </submittedName>
</protein>
<comment type="caution">
    <text evidence="1">The sequence shown here is derived from an EMBL/GenBank/DDBJ whole genome shotgun (WGS) entry which is preliminary data.</text>
</comment>
<keyword evidence="2" id="KW-1185">Reference proteome</keyword>
<dbReference type="AlphaFoldDB" id="A0AAD5PGD2"/>
<accession>A0AAD5PGD2</accession>
<evidence type="ECO:0000313" key="1">
    <source>
        <dbReference type="EMBL" id="KAI9269027.1"/>
    </source>
</evidence>
<reference evidence="1" key="1">
    <citation type="journal article" date="2022" name="IScience">
        <title>Evolution of zygomycete secretomes and the origins of terrestrial fungal ecologies.</title>
        <authorList>
            <person name="Chang Y."/>
            <person name="Wang Y."/>
            <person name="Mondo S."/>
            <person name="Ahrendt S."/>
            <person name="Andreopoulos W."/>
            <person name="Barry K."/>
            <person name="Beard J."/>
            <person name="Benny G.L."/>
            <person name="Blankenship S."/>
            <person name="Bonito G."/>
            <person name="Cuomo C."/>
            <person name="Desiro A."/>
            <person name="Gervers K.A."/>
            <person name="Hundley H."/>
            <person name="Kuo A."/>
            <person name="LaButti K."/>
            <person name="Lang B.F."/>
            <person name="Lipzen A."/>
            <person name="O'Donnell K."/>
            <person name="Pangilinan J."/>
            <person name="Reynolds N."/>
            <person name="Sandor L."/>
            <person name="Smith M.E."/>
            <person name="Tsang A."/>
            <person name="Grigoriev I.V."/>
            <person name="Stajich J.E."/>
            <person name="Spatafora J.W."/>
        </authorList>
    </citation>
    <scope>NUCLEOTIDE SEQUENCE</scope>
    <source>
        <strain evidence="1">RSA 2281</strain>
    </source>
</reference>
<gene>
    <name evidence="1" type="ORF">BDA99DRAFT_535106</name>
</gene>